<comment type="caution">
    <text evidence="3">The sequence shown here is derived from an EMBL/GenBank/DDBJ whole genome shotgun (WGS) entry which is preliminary data.</text>
</comment>
<evidence type="ECO:0000313" key="4">
    <source>
        <dbReference type="Proteomes" id="UP001501251"/>
    </source>
</evidence>
<dbReference type="Proteomes" id="UP001501251">
    <property type="component" value="Unassembled WGS sequence"/>
</dbReference>
<dbReference type="EMBL" id="BAABAQ010000010">
    <property type="protein sequence ID" value="GAA4200074.1"/>
    <property type="molecule type" value="Genomic_DNA"/>
</dbReference>
<evidence type="ECO:0000256" key="1">
    <source>
        <dbReference type="SAM" id="MobiDB-lite"/>
    </source>
</evidence>
<dbReference type="RefSeq" id="WP_344920746.1">
    <property type="nucleotide sequence ID" value="NZ_BAABAQ010000010.1"/>
</dbReference>
<keyword evidence="4" id="KW-1185">Reference proteome</keyword>
<keyword evidence="2" id="KW-1133">Transmembrane helix</keyword>
<proteinExistence type="predicted"/>
<accession>A0ABP8B7R0</accession>
<evidence type="ECO:0000313" key="3">
    <source>
        <dbReference type="EMBL" id="GAA4200074.1"/>
    </source>
</evidence>
<name>A0ABP8B7R0_9ACTN</name>
<keyword evidence="2" id="KW-0812">Transmembrane</keyword>
<reference evidence="4" key="1">
    <citation type="journal article" date="2019" name="Int. J. Syst. Evol. Microbiol.">
        <title>The Global Catalogue of Microorganisms (GCM) 10K type strain sequencing project: providing services to taxonomists for standard genome sequencing and annotation.</title>
        <authorList>
            <consortium name="The Broad Institute Genomics Platform"/>
            <consortium name="The Broad Institute Genome Sequencing Center for Infectious Disease"/>
            <person name="Wu L."/>
            <person name="Ma J."/>
        </authorList>
    </citation>
    <scope>NUCLEOTIDE SEQUENCE [LARGE SCALE GENOMIC DNA]</scope>
    <source>
        <strain evidence="4">JCM 17388</strain>
    </source>
</reference>
<gene>
    <name evidence="3" type="ORF">GCM10022252_52780</name>
</gene>
<feature type="region of interest" description="Disordered" evidence="1">
    <location>
        <begin position="84"/>
        <end position="236"/>
    </location>
</feature>
<evidence type="ECO:0000256" key="2">
    <source>
        <dbReference type="SAM" id="Phobius"/>
    </source>
</evidence>
<protein>
    <submittedName>
        <fullName evidence="3">Uncharacterized protein</fullName>
    </submittedName>
</protein>
<sequence length="236" mass="24766">MTDSPDEYGELLRRALSAEANSVVPSPDGLEIIRGRIERRGLRWLVWWRAGASVAGAVLVAATVVMVVPQFREQVIPRVSTEGVKYAESTPPVDGSATSRPPAPDPQPPSNHAPLPTVSRSGPGATMLPPTPTPSRSAKPSTRPTSRTDPATTAPRPTPTPTPTCPTPVGISTPDPSGITRRCEEIETTPTPTRTRTRPPAPSESPCSPDECAPSGDVSPPMPTEASTPAPTPIQS</sequence>
<feature type="compositionally biased region" description="Polar residues" evidence="1">
    <location>
        <begin position="225"/>
        <end position="236"/>
    </location>
</feature>
<organism evidence="3 4">
    <name type="scientific">Streptosporangium oxazolinicum</name>
    <dbReference type="NCBI Taxonomy" id="909287"/>
    <lineage>
        <taxon>Bacteria</taxon>
        <taxon>Bacillati</taxon>
        <taxon>Actinomycetota</taxon>
        <taxon>Actinomycetes</taxon>
        <taxon>Streptosporangiales</taxon>
        <taxon>Streptosporangiaceae</taxon>
        <taxon>Streptosporangium</taxon>
    </lineage>
</organism>
<feature type="compositionally biased region" description="Pro residues" evidence="1">
    <location>
        <begin position="101"/>
        <end position="111"/>
    </location>
</feature>
<feature type="compositionally biased region" description="Pro residues" evidence="1">
    <location>
        <begin position="156"/>
        <end position="166"/>
    </location>
</feature>
<keyword evidence="2" id="KW-0472">Membrane</keyword>
<feature type="transmembrane region" description="Helical" evidence="2">
    <location>
        <begin position="46"/>
        <end position="68"/>
    </location>
</feature>
<feature type="compositionally biased region" description="Low complexity" evidence="1">
    <location>
        <begin position="140"/>
        <end position="155"/>
    </location>
</feature>